<dbReference type="GO" id="GO:0005737">
    <property type="term" value="C:cytoplasm"/>
    <property type="evidence" value="ECO:0007669"/>
    <property type="project" value="UniProtKB-SubCell"/>
</dbReference>
<evidence type="ECO:0000256" key="8">
    <source>
        <dbReference type="ARBA" id="ARBA00022832"/>
    </source>
</evidence>
<dbReference type="PATRIC" id="fig|632772.20.peg.7495"/>
<keyword evidence="8" id="KW-0276">Fatty acid metabolism</keyword>
<dbReference type="PANTHER" id="PTHR12418">
    <property type="entry name" value="ACYL-COENZYME A THIOESTERASE THEM4"/>
    <property type="match status" value="1"/>
</dbReference>
<evidence type="ECO:0000256" key="17">
    <source>
        <dbReference type="ARBA" id="ARBA00040123"/>
    </source>
</evidence>
<evidence type="ECO:0000256" key="19">
    <source>
        <dbReference type="ARBA" id="ARBA00047588"/>
    </source>
</evidence>
<dbReference type="Proteomes" id="UP000002212">
    <property type="component" value="Chromosome"/>
</dbReference>
<comment type="catalytic activity">
    <reaction evidence="14">
        <text>(9Z)-octadecenoyl-CoA + H2O = (9Z)-octadecenoate + CoA + H(+)</text>
        <dbReference type="Rhea" id="RHEA:40139"/>
        <dbReference type="ChEBI" id="CHEBI:15377"/>
        <dbReference type="ChEBI" id="CHEBI:15378"/>
        <dbReference type="ChEBI" id="CHEBI:30823"/>
        <dbReference type="ChEBI" id="CHEBI:57287"/>
        <dbReference type="ChEBI" id="CHEBI:57387"/>
    </reaction>
    <physiologicalReaction direction="left-to-right" evidence="14">
        <dbReference type="Rhea" id="RHEA:40140"/>
    </physiologicalReaction>
</comment>
<evidence type="ECO:0000256" key="6">
    <source>
        <dbReference type="ARBA" id="ARBA00022703"/>
    </source>
</evidence>
<dbReference type="EC" id="3.1.2.2" evidence="16"/>
<dbReference type="KEGG" id="rop:ROP_71830"/>
<keyword evidence="11" id="KW-0472">Membrane</keyword>
<dbReference type="InterPro" id="IPR029069">
    <property type="entry name" value="HotDog_dom_sf"/>
</dbReference>
<comment type="similarity">
    <text evidence="15">Belongs to the THEM4/THEM5 thioesterase family.</text>
</comment>
<dbReference type="OrthoDB" id="3474675at2"/>
<evidence type="ECO:0000256" key="5">
    <source>
        <dbReference type="ARBA" id="ARBA00022490"/>
    </source>
</evidence>
<dbReference type="RefSeq" id="WP_005573243.1">
    <property type="nucleotide sequence ID" value="NC_012522.1"/>
</dbReference>
<evidence type="ECO:0000256" key="7">
    <source>
        <dbReference type="ARBA" id="ARBA00022801"/>
    </source>
</evidence>
<comment type="subcellular location">
    <subcellularLocation>
        <location evidence="3">Cell projection</location>
        <location evidence="3">Ruffle membrane</location>
    </subcellularLocation>
    <subcellularLocation>
        <location evidence="2">Cytoplasm</location>
    </subcellularLocation>
    <subcellularLocation>
        <location evidence="1">Membrane</location>
        <topology evidence="1">Peripheral membrane protein</topology>
    </subcellularLocation>
</comment>
<gene>
    <name evidence="25" type="ordered locus">ROP_71830</name>
</gene>
<evidence type="ECO:0000256" key="11">
    <source>
        <dbReference type="ARBA" id="ARBA00023136"/>
    </source>
</evidence>
<evidence type="ECO:0000256" key="16">
    <source>
        <dbReference type="ARBA" id="ARBA00038848"/>
    </source>
</evidence>
<dbReference type="InterPro" id="IPR006683">
    <property type="entry name" value="Thioestr_dom"/>
</dbReference>
<keyword evidence="5" id="KW-0963">Cytoplasm</keyword>
<evidence type="ECO:0000313" key="25">
    <source>
        <dbReference type="EMBL" id="BAH55430.1"/>
    </source>
</evidence>
<evidence type="ECO:0000256" key="1">
    <source>
        <dbReference type="ARBA" id="ARBA00004170"/>
    </source>
</evidence>
<protein>
    <recommendedName>
        <fullName evidence="17">Acyl-coenzyme A thioesterase THEM4</fullName>
        <ecNumber evidence="16">3.1.2.2</ecNumber>
    </recommendedName>
    <alternativeName>
        <fullName evidence="18">Thioesterase superfamily member 4</fullName>
    </alternativeName>
</protein>
<comment type="catalytic activity">
    <reaction evidence="23">
        <text>tetradecanoyl-CoA + H2O = tetradecanoate + CoA + H(+)</text>
        <dbReference type="Rhea" id="RHEA:40119"/>
        <dbReference type="ChEBI" id="CHEBI:15377"/>
        <dbReference type="ChEBI" id="CHEBI:15378"/>
        <dbReference type="ChEBI" id="CHEBI:30807"/>
        <dbReference type="ChEBI" id="CHEBI:57287"/>
        <dbReference type="ChEBI" id="CHEBI:57385"/>
    </reaction>
    <physiologicalReaction direction="left-to-right" evidence="23">
        <dbReference type="Rhea" id="RHEA:40120"/>
    </physiologicalReaction>
</comment>
<dbReference type="InterPro" id="IPR052365">
    <property type="entry name" value="THEM4/THEM5_acyl-CoA_thioest"/>
</dbReference>
<evidence type="ECO:0000256" key="21">
    <source>
        <dbReference type="ARBA" id="ARBA00047969"/>
    </source>
</evidence>
<evidence type="ECO:0000256" key="3">
    <source>
        <dbReference type="ARBA" id="ARBA00004632"/>
    </source>
</evidence>
<evidence type="ECO:0000256" key="12">
    <source>
        <dbReference type="ARBA" id="ARBA00023273"/>
    </source>
</evidence>
<name>C1B619_RHOOB</name>
<evidence type="ECO:0000313" key="26">
    <source>
        <dbReference type="Proteomes" id="UP000002212"/>
    </source>
</evidence>
<keyword evidence="10" id="KW-0443">Lipid metabolism</keyword>
<organism evidence="25 26">
    <name type="scientific">Rhodococcus opacus (strain B4)</name>
    <dbReference type="NCBI Taxonomy" id="632772"/>
    <lineage>
        <taxon>Bacteria</taxon>
        <taxon>Bacillati</taxon>
        <taxon>Actinomycetota</taxon>
        <taxon>Actinomycetes</taxon>
        <taxon>Mycobacteriales</taxon>
        <taxon>Nocardiaceae</taxon>
        <taxon>Rhodococcus</taxon>
    </lineage>
</organism>
<keyword evidence="4" id="KW-1003">Cell membrane</keyword>
<keyword evidence="7" id="KW-0378">Hydrolase</keyword>
<dbReference type="HOGENOM" id="CLU_094961_1_0_11"/>
<keyword evidence="6" id="KW-0053">Apoptosis</keyword>
<evidence type="ECO:0000256" key="18">
    <source>
        <dbReference type="ARBA" id="ARBA00043210"/>
    </source>
</evidence>
<dbReference type="EMBL" id="AP011115">
    <property type="protein sequence ID" value="BAH55430.1"/>
    <property type="molecule type" value="Genomic_DNA"/>
</dbReference>
<evidence type="ECO:0000256" key="4">
    <source>
        <dbReference type="ARBA" id="ARBA00022475"/>
    </source>
</evidence>
<comment type="catalytic activity">
    <reaction evidence="21">
        <text>decanoyl-CoA + H2O = decanoate + CoA + H(+)</text>
        <dbReference type="Rhea" id="RHEA:40059"/>
        <dbReference type="ChEBI" id="CHEBI:15377"/>
        <dbReference type="ChEBI" id="CHEBI:15378"/>
        <dbReference type="ChEBI" id="CHEBI:27689"/>
        <dbReference type="ChEBI" id="CHEBI:57287"/>
        <dbReference type="ChEBI" id="CHEBI:61430"/>
    </reaction>
    <physiologicalReaction direction="left-to-right" evidence="21">
        <dbReference type="Rhea" id="RHEA:40060"/>
    </physiologicalReaction>
</comment>
<accession>C1B619</accession>
<evidence type="ECO:0000256" key="9">
    <source>
        <dbReference type="ARBA" id="ARBA00022946"/>
    </source>
</evidence>
<dbReference type="AlphaFoldDB" id="C1B619"/>
<keyword evidence="9" id="KW-0809">Transit peptide</keyword>
<evidence type="ECO:0000256" key="23">
    <source>
        <dbReference type="ARBA" id="ARBA00048180"/>
    </source>
</evidence>
<evidence type="ECO:0000259" key="24">
    <source>
        <dbReference type="Pfam" id="PF03061"/>
    </source>
</evidence>
<sequence length="215" mass="24131">MPKSTVPSEQYVTTSPYQPGEWARDVAEEMPGSREFGELVETFRELQSALCAAAPSVELMAQLNREFRDATERLTEFRVPELERYPRRPDLTGRGHPVLIPYTVQELRDRDMVAVVEFTDAQLGGNGAVHGGTIPLLFDDLLGIFVSIKGQPGSRTAFLKVNYRKITPIHRKLRVEASIDRIDGRKTWITGRLLDGDELLADAEALFLRLLPGQP</sequence>
<evidence type="ECO:0000256" key="2">
    <source>
        <dbReference type="ARBA" id="ARBA00004496"/>
    </source>
</evidence>
<dbReference type="GO" id="GO:0006631">
    <property type="term" value="P:fatty acid metabolic process"/>
    <property type="evidence" value="ECO:0007669"/>
    <property type="project" value="UniProtKB-KW"/>
</dbReference>
<evidence type="ECO:0000256" key="22">
    <source>
        <dbReference type="ARBA" id="ARBA00048074"/>
    </source>
</evidence>
<dbReference type="GO" id="GO:0016020">
    <property type="term" value="C:membrane"/>
    <property type="evidence" value="ECO:0007669"/>
    <property type="project" value="UniProtKB-SubCell"/>
</dbReference>
<evidence type="ECO:0000256" key="15">
    <source>
        <dbReference type="ARBA" id="ARBA00038456"/>
    </source>
</evidence>
<evidence type="ECO:0000256" key="10">
    <source>
        <dbReference type="ARBA" id="ARBA00023098"/>
    </source>
</evidence>
<feature type="domain" description="Thioesterase" evidence="24">
    <location>
        <begin position="126"/>
        <end position="198"/>
    </location>
</feature>
<dbReference type="PANTHER" id="PTHR12418:SF19">
    <property type="entry name" value="ACYL-COENZYME A THIOESTERASE THEM4"/>
    <property type="match status" value="1"/>
</dbReference>
<evidence type="ECO:0000256" key="13">
    <source>
        <dbReference type="ARBA" id="ARBA00035852"/>
    </source>
</evidence>
<evidence type="ECO:0000256" key="14">
    <source>
        <dbReference type="ARBA" id="ARBA00037002"/>
    </source>
</evidence>
<keyword evidence="12" id="KW-0966">Cell projection</keyword>
<comment type="catalytic activity">
    <reaction evidence="13">
        <text>(5Z,8Z,11Z,14Z)-eicosatetraenoyl-CoA + H2O = (5Z,8Z,11Z,14Z)-eicosatetraenoate + CoA + H(+)</text>
        <dbReference type="Rhea" id="RHEA:40151"/>
        <dbReference type="ChEBI" id="CHEBI:15377"/>
        <dbReference type="ChEBI" id="CHEBI:15378"/>
        <dbReference type="ChEBI" id="CHEBI:32395"/>
        <dbReference type="ChEBI" id="CHEBI:57287"/>
        <dbReference type="ChEBI" id="CHEBI:57368"/>
    </reaction>
    <physiologicalReaction direction="left-to-right" evidence="13">
        <dbReference type="Rhea" id="RHEA:40152"/>
    </physiologicalReaction>
</comment>
<dbReference type="Gene3D" id="3.10.129.10">
    <property type="entry name" value="Hotdog Thioesterase"/>
    <property type="match status" value="1"/>
</dbReference>
<dbReference type="STRING" id="632772.ROP_71830"/>
<comment type="catalytic activity">
    <reaction evidence="19">
        <text>octanoyl-CoA + H2O = octanoate + CoA + H(+)</text>
        <dbReference type="Rhea" id="RHEA:30143"/>
        <dbReference type="ChEBI" id="CHEBI:15377"/>
        <dbReference type="ChEBI" id="CHEBI:15378"/>
        <dbReference type="ChEBI" id="CHEBI:25646"/>
        <dbReference type="ChEBI" id="CHEBI:57287"/>
        <dbReference type="ChEBI" id="CHEBI:57386"/>
    </reaction>
    <physiologicalReaction direction="left-to-right" evidence="19">
        <dbReference type="Rhea" id="RHEA:30144"/>
    </physiologicalReaction>
</comment>
<evidence type="ECO:0000256" key="20">
    <source>
        <dbReference type="ARBA" id="ARBA00047734"/>
    </source>
</evidence>
<dbReference type="Pfam" id="PF03061">
    <property type="entry name" value="4HBT"/>
    <property type="match status" value="1"/>
</dbReference>
<dbReference type="GO" id="GO:0016787">
    <property type="term" value="F:hydrolase activity"/>
    <property type="evidence" value="ECO:0007669"/>
    <property type="project" value="UniProtKB-KW"/>
</dbReference>
<comment type="catalytic activity">
    <reaction evidence="20">
        <text>hexadecanoyl-CoA + H2O = hexadecanoate + CoA + H(+)</text>
        <dbReference type="Rhea" id="RHEA:16645"/>
        <dbReference type="ChEBI" id="CHEBI:7896"/>
        <dbReference type="ChEBI" id="CHEBI:15377"/>
        <dbReference type="ChEBI" id="CHEBI:15378"/>
        <dbReference type="ChEBI" id="CHEBI:57287"/>
        <dbReference type="ChEBI" id="CHEBI:57379"/>
        <dbReference type="EC" id="3.1.2.2"/>
    </reaction>
    <physiologicalReaction direction="left-to-right" evidence="20">
        <dbReference type="Rhea" id="RHEA:16646"/>
    </physiologicalReaction>
</comment>
<proteinExistence type="inferred from homology"/>
<comment type="catalytic activity">
    <reaction evidence="22">
        <text>dodecanoyl-CoA + H2O = dodecanoate + CoA + H(+)</text>
        <dbReference type="Rhea" id="RHEA:30135"/>
        <dbReference type="ChEBI" id="CHEBI:15377"/>
        <dbReference type="ChEBI" id="CHEBI:15378"/>
        <dbReference type="ChEBI" id="CHEBI:18262"/>
        <dbReference type="ChEBI" id="CHEBI:57287"/>
        <dbReference type="ChEBI" id="CHEBI:57375"/>
    </reaction>
    <physiologicalReaction direction="left-to-right" evidence="22">
        <dbReference type="Rhea" id="RHEA:30136"/>
    </physiologicalReaction>
</comment>
<reference evidence="25 26" key="1">
    <citation type="submission" date="2009-03" db="EMBL/GenBank/DDBJ databases">
        <title>Comparison of the complete genome sequences of Rhodococcus erythropolis PR4 and Rhodococcus opacus B4.</title>
        <authorList>
            <person name="Takarada H."/>
            <person name="Sekine M."/>
            <person name="Hosoyama A."/>
            <person name="Yamada R."/>
            <person name="Fujisawa T."/>
            <person name="Omata S."/>
            <person name="Shimizu A."/>
            <person name="Tsukatani N."/>
            <person name="Tanikawa S."/>
            <person name="Fujita N."/>
            <person name="Harayama S."/>
        </authorList>
    </citation>
    <scope>NUCLEOTIDE SEQUENCE [LARGE SCALE GENOMIC DNA]</scope>
    <source>
        <strain evidence="25 26">B4</strain>
    </source>
</reference>
<dbReference type="SUPFAM" id="SSF54637">
    <property type="entry name" value="Thioesterase/thiol ester dehydrase-isomerase"/>
    <property type="match status" value="1"/>
</dbReference>
<dbReference type="CDD" id="cd03443">
    <property type="entry name" value="PaaI_thioesterase"/>
    <property type="match status" value="1"/>
</dbReference>